<evidence type="ECO:0000256" key="3">
    <source>
        <dbReference type="ARBA" id="ARBA00023115"/>
    </source>
</evidence>
<protein>
    <recommendedName>
        <fullName evidence="5">PABS domain-containing protein</fullName>
    </recommendedName>
</protein>
<evidence type="ECO:0000256" key="1">
    <source>
        <dbReference type="ARBA" id="ARBA00007867"/>
    </source>
</evidence>
<dbReference type="RefSeq" id="WP_203677865.1">
    <property type="nucleotide sequence ID" value="NZ_BOMW01000016.1"/>
</dbReference>
<comment type="similarity">
    <text evidence="1">Belongs to the spermidine/spermine synthase family.</text>
</comment>
<dbReference type="CDD" id="cd02440">
    <property type="entry name" value="AdoMet_MTases"/>
    <property type="match status" value="1"/>
</dbReference>
<feature type="domain" description="PABS" evidence="5">
    <location>
        <begin position="1"/>
        <end position="230"/>
    </location>
</feature>
<dbReference type="InterPro" id="IPR030374">
    <property type="entry name" value="PABS"/>
</dbReference>
<organism evidence="6 7">
    <name type="scientific">Actinoplanes siamensis</name>
    <dbReference type="NCBI Taxonomy" id="1223317"/>
    <lineage>
        <taxon>Bacteria</taxon>
        <taxon>Bacillati</taxon>
        <taxon>Actinomycetota</taxon>
        <taxon>Actinomycetes</taxon>
        <taxon>Micromonosporales</taxon>
        <taxon>Micromonosporaceae</taxon>
        <taxon>Actinoplanes</taxon>
    </lineage>
</organism>
<dbReference type="PROSITE" id="PS51006">
    <property type="entry name" value="PABS_2"/>
    <property type="match status" value="1"/>
</dbReference>
<dbReference type="EMBL" id="BOMW01000016">
    <property type="protein sequence ID" value="GIF04172.1"/>
    <property type="molecule type" value="Genomic_DNA"/>
</dbReference>
<dbReference type="PANTHER" id="PTHR43317:SF1">
    <property type="entry name" value="THERMOSPERMINE SYNTHASE ACAULIS5"/>
    <property type="match status" value="1"/>
</dbReference>
<dbReference type="Pfam" id="PF01564">
    <property type="entry name" value="Spermine_synth"/>
    <property type="match status" value="1"/>
</dbReference>
<keyword evidence="3 4" id="KW-0620">Polyamine biosynthesis</keyword>
<evidence type="ECO:0000313" key="7">
    <source>
        <dbReference type="Proteomes" id="UP000629619"/>
    </source>
</evidence>
<evidence type="ECO:0000256" key="4">
    <source>
        <dbReference type="PROSITE-ProRule" id="PRU00354"/>
    </source>
</evidence>
<dbReference type="AlphaFoldDB" id="A0A919N4D5"/>
<proteinExistence type="inferred from homology"/>
<dbReference type="GO" id="GO:0006596">
    <property type="term" value="P:polyamine biosynthetic process"/>
    <property type="evidence" value="ECO:0007669"/>
    <property type="project" value="UniProtKB-UniRule"/>
</dbReference>
<gene>
    <name evidence="6" type="ORF">Asi03nite_17100</name>
</gene>
<accession>A0A919N4D5</accession>
<keyword evidence="2 4" id="KW-0808">Transferase</keyword>
<evidence type="ECO:0000259" key="5">
    <source>
        <dbReference type="PROSITE" id="PS51006"/>
    </source>
</evidence>
<dbReference type="SUPFAM" id="SSF53335">
    <property type="entry name" value="S-adenosyl-L-methionine-dependent methyltransferases"/>
    <property type="match status" value="1"/>
</dbReference>
<sequence length="254" mass="27160">MATHGNRRTPGGVTELVPDPARARGWTLLVDGVPQSYVDLADPEHLEFPYVALIARSLRAWARTAVPGSVLHLGGGALTVPRLAARWWPAAAQTVVEIDRELVDLVLREIPPAQPVEIVVGDARQTVETTPDARYDVIVADVFNGAATPPHLGTVEYARELRRVLRPGGLLVMNVTDVPPMAATRIQVATVAAAFAEVGLLGEVPVLRGRRAGNVIVLAGSVPVVRTGRGERLLREGELVVFSSGTRPRTDANP</sequence>
<evidence type="ECO:0000256" key="2">
    <source>
        <dbReference type="ARBA" id="ARBA00022679"/>
    </source>
</evidence>
<dbReference type="Gene3D" id="3.40.50.150">
    <property type="entry name" value="Vaccinia Virus protein VP39"/>
    <property type="match status" value="1"/>
</dbReference>
<feature type="active site" description="Proton acceptor" evidence="4">
    <location>
        <position position="141"/>
    </location>
</feature>
<dbReference type="Proteomes" id="UP000629619">
    <property type="component" value="Unassembled WGS sequence"/>
</dbReference>
<name>A0A919N4D5_9ACTN</name>
<dbReference type="GO" id="GO:0016740">
    <property type="term" value="F:transferase activity"/>
    <property type="evidence" value="ECO:0007669"/>
    <property type="project" value="UniProtKB-UniRule"/>
</dbReference>
<dbReference type="PANTHER" id="PTHR43317">
    <property type="entry name" value="THERMOSPERMINE SYNTHASE ACAULIS5"/>
    <property type="match status" value="1"/>
</dbReference>
<dbReference type="NCBIfam" id="NF037959">
    <property type="entry name" value="MFS_SpdSyn"/>
    <property type="match status" value="1"/>
</dbReference>
<dbReference type="InterPro" id="IPR029063">
    <property type="entry name" value="SAM-dependent_MTases_sf"/>
</dbReference>
<comment type="caution">
    <text evidence="6">The sequence shown here is derived from an EMBL/GenBank/DDBJ whole genome shotgun (WGS) entry which is preliminary data.</text>
</comment>
<evidence type="ECO:0000313" key="6">
    <source>
        <dbReference type="EMBL" id="GIF04172.1"/>
    </source>
</evidence>
<reference evidence="6" key="1">
    <citation type="submission" date="2021-01" db="EMBL/GenBank/DDBJ databases">
        <title>Whole genome shotgun sequence of Actinoplanes siamensis NBRC 109076.</title>
        <authorList>
            <person name="Komaki H."/>
            <person name="Tamura T."/>
        </authorList>
    </citation>
    <scope>NUCLEOTIDE SEQUENCE</scope>
    <source>
        <strain evidence="6">NBRC 109076</strain>
    </source>
</reference>
<keyword evidence="7" id="KW-1185">Reference proteome</keyword>